<protein>
    <submittedName>
        <fullName evidence="2">Uncharacterized protein</fullName>
    </submittedName>
</protein>
<feature type="region of interest" description="Disordered" evidence="1">
    <location>
        <begin position="1"/>
        <end position="42"/>
    </location>
</feature>
<dbReference type="EMBL" id="PEDP01002411">
    <property type="protein sequence ID" value="POS82679.1"/>
    <property type="molecule type" value="Genomic_DNA"/>
</dbReference>
<dbReference type="Proteomes" id="UP000237438">
    <property type="component" value="Unassembled WGS sequence"/>
</dbReference>
<keyword evidence="3" id="KW-1185">Reference proteome</keyword>
<dbReference type="AlphaFoldDB" id="A0A2S4PKV0"/>
<dbReference type="OrthoDB" id="4927086at2759"/>
<feature type="compositionally biased region" description="Acidic residues" evidence="1">
    <location>
        <begin position="8"/>
        <end position="18"/>
    </location>
</feature>
<name>A0A2S4PKV0_9PEZI</name>
<gene>
    <name evidence="2" type="ORF">EPUL_005418</name>
</gene>
<evidence type="ECO:0000256" key="1">
    <source>
        <dbReference type="SAM" id="MobiDB-lite"/>
    </source>
</evidence>
<accession>A0A2S4PKV0</accession>
<organism evidence="2 3">
    <name type="scientific">Erysiphe pulchra</name>
    <dbReference type="NCBI Taxonomy" id="225359"/>
    <lineage>
        <taxon>Eukaryota</taxon>
        <taxon>Fungi</taxon>
        <taxon>Dikarya</taxon>
        <taxon>Ascomycota</taxon>
        <taxon>Pezizomycotina</taxon>
        <taxon>Leotiomycetes</taxon>
        <taxon>Erysiphales</taxon>
        <taxon>Erysiphaceae</taxon>
        <taxon>Erysiphe</taxon>
    </lineage>
</organism>
<proteinExistence type="predicted"/>
<reference evidence="2 3" key="1">
    <citation type="submission" date="2017-10" db="EMBL/GenBank/DDBJ databases">
        <title>Development of genomic resources for the powdery mildew, Erysiphe pulchra.</title>
        <authorList>
            <person name="Wadl P.A."/>
            <person name="Mack B.M."/>
            <person name="Moore G."/>
            <person name="Beltz S.B."/>
        </authorList>
    </citation>
    <scope>NUCLEOTIDE SEQUENCE [LARGE SCALE GENOMIC DNA]</scope>
    <source>
        <strain evidence="2">Cflorida</strain>
    </source>
</reference>
<evidence type="ECO:0000313" key="2">
    <source>
        <dbReference type="EMBL" id="POS82679.1"/>
    </source>
</evidence>
<comment type="caution">
    <text evidence="2">The sequence shown here is derived from an EMBL/GenBank/DDBJ whole genome shotgun (WGS) entry which is preliminary data.</text>
</comment>
<evidence type="ECO:0000313" key="3">
    <source>
        <dbReference type="Proteomes" id="UP000237438"/>
    </source>
</evidence>
<feature type="compositionally biased region" description="Low complexity" evidence="1">
    <location>
        <begin position="28"/>
        <end position="37"/>
    </location>
</feature>
<sequence>MLINSENEYSDTEMDDDLSSSPPPPTDTIPLPTSSSPQKSMTVEPGINQSIYANPTQDHITSKVIKVCTHSAGPPQAQHLSTYDTNEYAAALLVWQNAGAQHLRHLPANIAADLKAVMTRCAARVIAGFPVLDELLPSKPQNKNLVNKPAQVPNTLCNQQKESTDKRNRNDHETKSISYARAVTDGITLPDPLIRMSEKIPNPKSMRPDTIIIVRLTQDHPLRIMDTFLARKKLRSLLPRPELIKDVRIVPSGIALVAPSHADAQVLLEASHLLQPLTVLLQLKDKNCATHSY</sequence>